<protein>
    <submittedName>
        <fullName evidence="2">Uncharacterized protein</fullName>
    </submittedName>
</protein>
<evidence type="ECO:0000313" key="3">
    <source>
        <dbReference type="Proteomes" id="UP001519460"/>
    </source>
</evidence>
<dbReference type="AlphaFoldDB" id="A0ABD0LHV0"/>
<organism evidence="2 3">
    <name type="scientific">Batillaria attramentaria</name>
    <dbReference type="NCBI Taxonomy" id="370345"/>
    <lineage>
        <taxon>Eukaryota</taxon>
        <taxon>Metazoa</taxon>
        <taxon>Spiralia</taxon>
        <taxon>Lophotrochozoa</taxon>
        <taxon>Mollusca</taxon>
        <taxon>Gastropoda</taxon>
        <taxon>Caenogastropoda</taxon>
        <taxon>Sorbeoconcha</taxon>
        <taxon>Cerithioidea</taxon>
        <taxon>Batillariidae</taxon>
        <taxon>Batillaria</taxon>
    </lineage>
</organism>
<keyword evidence="3" id="KW-1185">Reference proteome</keyword>
<reference evidence="2 3" key="1">
    <citation type="journal article" date="2023" name="Sci. Data">
        <title>Genome assembly of the Korean intertidal mud-creeper Batillaria attramentaria.</title>
        <authorList>
            <person name="Patra A.K."/>
            <person name="Ho P.T."/>
            <person name="Jun S."/>
            <person name="Lee S.J."/>
            <person name="Kim Y."/>
            <person name="Won Y.J."/>
        </authorList>
    </citation>
    <scope>NUCLEOTIDE SEQUENCE [LARGE SCALE GENOMIC DNA]</scope>
    <source>
        <strain evidence="2">Wonlab-2016</strain>
    </source>
</reference>
<gene>
    <name evidence="2" type="ORF">BaRGS_00009674</name>
</gene>
<evidence type="ECO:0000313" key="2">
    <source>
        <dbReference type="EMBL" id="KAK7499127.1"/>
    </source>
</evidence>
<proteinExistence type="predicted"/>
<sequence length="64" mass="7222">MRGRDGMLAALEMTDCRRSYLYKYDGVKNKGRSVGKSTVGSRPATDFRSPSCNIEPLRRNAHMI</sequence>
<name>A0ABD0LHV0_9CAEN</name>
<evidence type="ECO:0000256" key="1">
    <source>
        <dbReference type="SAM" id="MobiDB-lite"/>
    </source>
</evidence>
<dbReference type="EMBL" id="JACVVK020000046">
    <property type="protein sequence ID" value="KAK7499127.1"/>
    <property type="molecule type" value="Genomic_DNA"/>
</dbReference>
<feature type="non-terminal residue" evidence="2">
    <location>
        <position position="64"/>
    </location>
</feature>
<accession>A0ABD0LHV0</accession>
<comment type="caution">
    <text evidence="2">The sequence shown here is derived from an EMBL/GenBank/DDBJ whole genome shotgun (WGS) entry which is preliminary data.</text>
</comment>
<dbReference type="Proteomes" id="UP001519460">
    <property type="component" value="Unassembled WGS sequence"/>
</dbReference>
<feature type="region of interest" description="Disordered" evidence="1">
    <location>
        <begin position="31"/>
        <end position="52"/>
    </location>
</feature>